<dbReference type="GO" id="GO:0003678">
    <property type="term" value="F:DNA helicase activity"/>
    <property type="evidence" value="ECO:0007669"/>
    <property type="project" value="TreeGrafter"/>
</dbReference>
<dbReference type="EMBL" id="JAKNHJ010000003">
    <property type="protein sequence ID" value="MCG4617240.1"/>
    <property type="molecule type" value="Genomic_DNA"/>
</dbReference>
<dbReference type="PANTHER" id="PTHR47964">
    <property type="entry name" value="ATP-DEPENDENT DNA HELICASE HOMOLOG RECG, CHLOROPLASTIC"/>
    <property type="match status" value="1"/>
</dbReference>
<dbReference type="InterPro" id="IPR004365">
    <property type="entry name" value="NA-bd_OB_tRNA"/>
</dbReference>
<keyword evidence="3" id="KW-0378">Hydrolase</keyword>
<dbReference type="SMART" id="SM00490">
    <property type="entry name" value="HELICc"/>
    <property type="match status" value="1"/>
</dbReference>
<keyword evidence="1" id="KW-0547">Nucleotide-binding</keyword>
<sequence length="745" mass="81734">MSDKTNSLAGESLKKILGRAGGKLEKKFGIETPLELLYFFPRRYHELGELTAFSGLILGEEQSVIAQISDSSRRRTRGGKWMLSLQLSDGEGLMDAVFWAKSQHLINWMSSQLQVGQTKLFSGRPSMYRGRLQLSHPSYQEVEDENLDATSNQAAKMQAQRPEPIYPAKAGLPTWTTQKAIAVVLELLKSQPFDDPLPADIRAEQGLLELNTALEQIHRPQTREQYEAARQRFRYEEAFVLQAALAQRRQVLAEDAPILQAVPGGFTEQVASALPFTLTDSQQQALTDIDQRIASARPMNLLLQGDVGSGKTVVSLLAMLRAVDGGRQGIFMAPTEVLVQQHFATLTNLLGELAQPGGFSLRGGQGVPIYRLTSSMPAAEKRRTLEALKTGQPALIVGTHALLSKRVILTSPGVVVIDEQHKFGVRQRDRLRQAESGTPHLLVMTATPIPRSVAMTSFGDLDYMTLQGMPPGRAKVETFRVDTANQSWTARTWQRAAEEIKAGHQVFVVCPAIKPGMQSEEGVTLIEDEDDAQASVAAEKEPLANVYDTVSQLRTLPALAGIEIGMLHGQMDAEEKDRAMADFISGKTPLLVSTTVIEVGVDVSQATMMVILDADRFGLAQLHQLRGRVGRGKFAGICLVWSGAQPDTLASNRLDAFTKTTDGFELAAIDLRLRESGNILGDSQSGRASSLKILDLLADEDAISQARKDAKRLVEADPQLKQHPGLHQAISRRISEEEREFLERG</sequence>
<evidence type="ECO:0000259" key="9">
    <source>
        <dbReference type="PROSITE" id="PS51194"/>
    </source>
</evidence>
<name>A0AAJ1BBW6_9ACTO</name>
<dbReference type="GO" id="GO:0005524">
    <property type="term" value="F:ATP binding"/>
    <property type="evidence" value="ECO:0007669"/>
    <property type="project" value="UniProtKB-KW"/>
</dbReference>
<dbReference type="InterPro" id="IPR045562">
    <property type="entry name" value="RecG_dom3_C"/>
</dbReference>
<keyword evidence="7" id="KW-0234">DNA repair</keyword>
<proteinExistence type="predicted"/>
<organism evidence="10 11">
    <name type="scientific">Varibaculum cambriense</name>
    <dbReference type="NCBI Taxonomy" id="184870"/>
    <lineage>
        <taxon>Bacteria</taxon>
        <taxon>Bacillati</taxon>
        <taxon>Actinomycetota</taxon>
        <taxon>Actinomycetes</taxon>
        <taxon>Actinomycetales</taxon>
        <taxon>Actinomycetaceae</taxon>
        <taxon>Varibaculum</taxon>
    </lineage>
</organism>
<evidence type="ECO:0000256" key="4">
    <source>
        <dbReference type="ARBA" id="ARBA00022806"/>
    </source>
</evidence>
<reference evidence="10" key="1">
    <citation type="submission" date="2022-01" db="EMBL/GenBank/DDBJ databases">
        <title>Collection of gut derived symbiotic bacterial strains cultured from healthy donors.</title>
        <authorList>
            <person name="Lin H."/>
            <person name="Kohout C."/>
            <person name="Waligurski E."/>
            <person name="Pamer E.G."/>
        </authorList>
    </citation>
    <scope>NUCLEOTIDE SEQUENCE</scope>
    <source>
        <strain evidence="10">DFI.7.46</strain>
    </source>
</reference>
<evidence type="ECO:0000313" key="11">
    <source>
        <dbReference type="Proteomes" id="UP001200537"/>
    </source>
</evidence>
<evidence type="ECO:0000256" key="3">
    <source>
        <dbReference type="ARBA" id="ARBA00022801"/>
    </source>
</evidence>
<dbReference type="Proteomes" id="UP001200537">
    <property type="component" value="Unassembled WGS sequence"/>
</dbReference>
<dbReference type="Gene3D" id="3.40.50.300">
    <property type="entry name" value="P-loop containing nucleotide triphosphate hydrolases"/>
    <property type="match status" value="2"/>
</dbReference>
<dbReference type="GO" id="GO:0003677">
    <property type="term" value="F:DNA binding"/>
    <property type="evidence" value="ECO:0007669"/>
    <property type="project" value="UniProtKB-KW"/>
</dbReference>
<evidence type="ECO:0000259" key="8">
    <source>
        <dbReference type="PROSITE" id="PS51192"/>
    </source>
</evidence>
<dbReference type="GO" id="GO:0016787">
    <property type="term" value="F:hydrolase activity"/>
    <property type="evidence" value="ECO:0007669"/>
    <property type="project" value="UniProtKB-KW"/>
</dbReference>
<dbReference type="SUPFAM" id="SSF52540">
    <property type="entry name" value="P-loop containing nucleoside triphosphate hydrolases"/>
    <property type="match status" value="2"/>
</dbReference>
<dbReference type="Pfam" id="PF01336">
    <property type="entry name" value="tRNA_anti-codon"/>
    <property type="match status" value="1"/>
</dbReference>
<dbReference type="Gene3D" id="2.40.50.140">
    <property type="entry name" value="Nucleic acid-binding proteins"/>
    <property type="match status" value="1"/>
</dbReference>
<evidence type="ECO:0000256" key="7">
    <source>
        <dbReference type="ARBA" id="ARBA00023204"/>
    </source>
</evidence>
<dbReference type="InterPro" id="IPR027417">
    <property type="entry name" value="P-loop_NTPase"/>
</dbReference>
<protein>
    <submittedName>
        <fullName evidence="10">ATP-dependent DNA helicase RecG</fullName>
    </submittedName>
</protein>
<evidence type="ECO:0000313" key="10">
    <source>
        <dbReference type="EMBL" id="MCG4617240.1"/>
    </source>
</evidence>
<evidence type="ECO:0000256" key="6">
    <source>
        <dbReference type="ARBA" id="ARBA00023125"/>
    </source>
</evidence>
<keyword evidence="2" id="KW-0227">DNA damage</keyword>
<accession>A0AAJ1BBW6</accession>
<dbReference type="Pfam" id="PF00271">
    <property type="entry name" value="Helicase_C"/>
    <property type="match status" value="1"/>
</dbReference>
<dbReference type="SUPFAM" id="SSF50249">
    <property type="entry name" value="Nucleic acid-binding proteins"/>
    <property type="match status" value="1"/>
</dbReference>
<evidence type="ECO:0000256" key="5">
    <source>
        <dbReference type="ARBA" id="ARBA00022840"/>
    </source>
</evidence>
<keyword evidence="6" id="KW-0238">DNA-binding</keyword>
<comment type="caution">
    <text evidence="10">The sequence shown here is derived from an EMBL/GenBank/DDBJ whole genome shotgun (WGS) entry which is preliminary data.</text>
</comment>
<dbReference type="CDD" id="cd04488">
    <property type="entry name" value="RecG_wedge_OBF"/>
    <property type="match status" value="1"/>
</dbReference>
<feature type="domain" description="Helicase C-terminal" evidence="9">
    <location>
        <begin position="518"/>
        <end position="677"/>
    </location>
</feature>
<dbReference type="InterPro" id="IPR047112">
    <property type="entry name" value="RecG/Mfd"/>
</dbReference>
<feature type="domain" description="Helicase ATP-binding" evidence="8">
    <location>
        <begin position="292"/>
        <end position="466"/>
    </location>
</feature>
<dbReference type="Pfam" id="PF00270">
    <property type="entry name" value="DEAD"/>
    <property type="match status" value="1"/>
</dbReference>
<dbReference type="PANTHER" id="PTHR47964:SF1">
    <property type="entry name" value="ATP-DEPENDENT DNA HELICASE HOMOLOG RECG, CHLOROPLASTIC"/>
    <property type="match status" value="1"/>
</dbReference>
<dbReference type="InterPro" id="IPR012340">
    <property type="entry name" value="NA-bd_OB-fold"/>
</dbReference>
<dbReference type="PROSITE" id="PS51194">
    <property type="entry name" value="HELICASE_CTER"/>
    <property type="match status" value="1"/>
</dbReference>
<evidence type="ECO:0000256" key="1">
    <source>
        <dbReference type="ARBA" id="ARBA00022741"/>
    </source>
</evidence>
<dbReference type="RefSeq" id="WP_238127524.1">
    <property type="nucleotide sequence ID" value="NZ_JAKNHJ010000003.1"/>
</dbReference>
<dbReference type="InterPro" id="IPR011545">
    <property type="entry name" value="DEAD/DEAH_box_helicase_dom"/>
</dbReference>
<dbReference type="InterPro" id="IPR014001">
    <property type="entry name" value="Helicase_ATP-bd"/>
</dbReference>
<dbReference type="GO" id="GO:0006281">
    <property type="term" value="P:DNA repair"/>
    <property type="evidence" value="ECO:0007669"/>
    <property type="project" value="UniProtKB-KW"/>
</dbReference>
<dbReference type="SMART" id="SM00487">
    <property type="entry name" value="DEXDc"/>
    <property type="match status" value="1"/>
</dbReference>
<keyword evidence="4 10" id="KW-0347">Helicase</keyword>
<evidence type="ECO:0000256" key="2">
    <source>
        <dbReference type="ARBA" id="ARBA00022763"/>
    </source>
</evidence>
<gene>
    <name evidence="10" type="ORF">L0M99_01845</name>
</gene>
<dbReference type="InterPro" id="IPR001650">
    <property type="entry name" value="Helicase_C-like"/>
</dbReference>
<dbReference type="Pfam" id="PF19833">
    <property type="entry name" value="RecG_dom3_C"/>
    <property type="match status" value="1"/>
</dbReference>
<dbReference type="PROSITE" id="PS51192">
    <property type="entry name" value="HELICASE_ATP_BIND_1"/>
    <property type="match status" value="1"/>
</dbReference>
<dbReference type="AlphaFoldDB" id="A0AAJ1BBW6"/>
<keyword evidence="5" id="KW-0067">ATP-binding</keyword>